<name>A0A0S2TGU5_9GAMM</name>
<gene>
    <name evidence="1" type="ORF">Tel_15045</name>
</gene>
<reference evidence="1" key="1">
    <citation type="submission" date="2015-10" db="EMBL/GenBank/DDBJ databases">
        <title>Description of Candidatus Tenderia electrophaga gen. nov, sp. nov., an Uncultivated Electroautotroph from a Biocathode Enrichment.</title>
        <authorList>
            <person name="Eddie B.J."/>
            <person name="Malanoski A.P."/>
            <person name="Wang Z."/>
            <person name="Hall R.J."/>
            <person name="Oh S.D."/>
            <person name="Heiner C."/>
            <person name="Lin B."/>
            <person name="Strycharz-Glaven S.M."/>
        </authorList>
    </citation>
    <scope>NUCLEOTIDE SEQUENCE [LARGE SCALE GENOMIC DNA]</scope>
    <source>
        <strain evidence="1">NRL1</strain>
    </source>
</reference>
<dbReference type="STRING" id="1748243.Tel_15045"/>
<dbReference type="KEGG" id="tee:Tel_15045"/>
<dbReference type="AlphaFoldDB" id="A0A0S2TGU5"/>
<evidence type="ECO:0008006" key="3">
    <source>
        <dbReference type="Google" id="ProtNLM"/>
    </source>
</evidence>
<evidence type="ECO:0000313" key="1">
    <source>
        <dbReference type="EMBL" id="ALP54357.1"/>
    </source>
</evidence>
<dbReference type="Pfam" id="PF11042">
    <property type="entry name" value="DUF2750"/>
    <property type="match status" value="1"/>
</dbReference>
<proteinExistence type="predicted"/>
<keyword evidence="2" id="KW-1185">Reference proteome</keyword>
<dbReference type="EMBL" id="CP013099">
    <property type="protein sequence ID" value="ALP54357.1"/>
    <property type="molecule type" value="Genomic_DNA"/>
</dbReference>
<organism evidence="1 2">
    <name type="scientific">Candidatus Tenderia electrophaga</name>
    <dbReference type="NCBI Taxonomy" id="1748243"/>
    <lineage>
        <taxon>Bacteria</taxon>
        <taxon>Pseudomonadati</taxon>
        <taxon>Pseudomonadota</taxon>
        <taxon>Gammaproteobacteria</taxon>
        <taxon>Candidatus Tenderiales</taxon>
        <taxon>Candidatus Tenderiaceae</taxon>
        <taxon>Candidatus Tenderia</taxon>
    </lineage>
</organism>
<dbReference type="InterPro" id="IPR021284">
    <property type="entry name" value="DUF2750"/>
</dbReference>
<evidence type="ECO:0000313" key="2">
    <source>
        <dbReference type="Proteomes" id="UP000055136"/>
    </source>
</evidence>
<dbReference type="Proteomes" id="UP000055136">
    <property type="component" value="Chromosome"/>
</dbReference>
<sequence length="128" mass="14325">MSKPLSTTELDAIERMPAEQRYDYFIRKTVELKQVWGLAGDEGWVILTEAGEEHLPVWPHREMAAAWASGEFADCQPQAIPLTDWLDKWLPGMERDELLPAVCPDKEGDCIIVAAAELLHETHAAGAQ</sequence>
<protein>
    <recommendedName>
        <fullName evidence="3">DUF2750 domain-containing protein</fullName>
    </recommendedName>
</protein>
<accession>A0A0S2TGU5</accession>